<accession>A0ABC8QWN1</accession>
<gene>
    <name evidence="3" type="ORF">ILEXP_LOCUS4182</name>
</gene>
<organism evidence="3 4">
    <name type="scientific">Ilex paraguariensis</name>
    <name type="common">yerba mate</name>
    <dbReference type="NCBI Taxonomy" id="185542"/>
    <lineage>
        <taxon>Eukaryota</taxon>
        <taxon>Viridiplantae</taxon>
        <taxon>Streptophyta</taxon>
        <taxon>Embryophyta</taxon>
        <taxon>Tracheophyta</taxon>
        <taxon>Spermatophyta</taxon>
        <taxon>Magnoliopsida</taxon>
        <taxon>eudicotyledons</taxon>
        <taxon>Gunneridae</taxon>
        <taxon>Pentapetalae</taxon>
        <taxon>asterids</taxon>
        <taxon>campanulids</taxon>
        <taxon>Aquifoliales</taxon>
        <taxon>Aquifoliaceae</taxon>
        <taxon>Ilex</taxon>
    </lineage>
</organism>
<dbReference type="PANTHER" id="PTHR13379:SF0">
    <property type="entry name" value="UPF0415 PROTEIN C7ORF25"/>
    <property type="match status" value="1"/>
</dbReference>
<dbReference type="EMBL" id="CAUOFW020000805">
    <property type="protein sequence ID" value="CAK9137159.1"/>
    <property type="molecule type" value="Genomic_DNA"/>
</dbReference>
<evidence type="ECO:0000313" key="4">
    <source>
        <dbReference type="Proteomes" id="UP001642360"/>
    </source>
</evidence>
<dbReference type="AlphaFoldDB" id="A0ABC8QWN1"/>
<dbReference type="InterPro" id="IPR010733">
    <property type="entry name" value="DUF1308"/>
</dbReference>
<reference evidence="3 4" key="1">
    <citation type="submission" date="2024-02" db="EMBL/GenBank/DDBJ databases">
        <authorList>
            <person name="Vignale AGUSTIN F."/>
            <person name="Sosa J E."/>
            <person name="Modenutti C."/>
        </authorList>
    </citation>
    <scope>NUCLEOTIDE SEQUENCE [LARGE SCALE GENOMIC DNA]</scope>
</reference>
<feature type="coiled-coil region" evidence="1">
    <location>
        <begin position="6"/>
        <end position="33"/>
    </location>
</feature>
<evidence type="ECO:0000256" key="1">
    <source>
        <dbReference type="SAM" id="Coils"/>
    </source>
</evidence>
<evidence type="ECO:0000313" key="3">
    <source>
        <dbReference type="EMBL" id="CAK9137159.1"/>
    </source>
</evidence>
<feature type="domain" description="DUF1308" evidence="2">
    <location>
        <begin position="318"/>
        <end position="410"/>
    </location>
</feature>
<evidence type="ECO:0000259" key="2">
    <source>
        <dbReference type="Pfam" id="PF07000"/>
    </source>
</evidence>
<keyword evidence="1" id="KW-0175">Coiled coil</keyword>
<protein>
    <recommendedName>
        <fullName evidence="2">DUF1308 domain-containing protein</fullName>
    </recommendedName>
</protein>
<comment type="caution">
    <text evidence="3">The sequence shown here is derived from an EMBL/GenBank/DDBJ whole genome shotgun (WGS) entry which is preliminary data.</text>
</comment>
<sequence>MSEDQAASLGAAIEEAKRRCRALRDRIESLSLRPISSSSSNNTITDSCKRTLLRLVHSELSFLSRFSNSNPSPSLSVNIGHLEAVIHILEQPFVTGVSRVCKQIPLSPAVKNGQEKAKICPKGVHVDIVCTLNGNPVWIIVSDRNPKYISWQGCGSNKGLRTRIEQVLDGASCSVALKPSSIILFFSKGLDGSICEKLCDEFRATNFEIEFPDVEYAFSEEQEGEWIYIDTRSYRQACLLEIQVDCSRNTISKIEYAVKDASLGDVRQDLSISREHIGLNLGSSFCSFISGMKLCSLDVKSPEFSLLDDLSGGGVDLINFDTTALIAIVSGISNGITEKLLTTPETKLRRRFKSNFEFVIAQNPFLVELGSLISRKQGIICETVFSEFKELVSMCGGPNEKLRADYLLKHFM</sequence>
<name>A0ABC8QWN1_9AQUA</name>
<dbReference type="PANTHER" id="PTHR13379">
    <property type="entry name" value="UNCHARACTERIZED DUF1308"/>
    <property type="match status" value="1"/>
</dbReference>
<keyword evidence="4" id="KW-1185">Reference proteome</keyword>
<dbReference type="Proteomes" id="UP001642360">
    <property type="component" value="Unassembled WGS sequence"/>
</dbReference>
<dbReference type="Pfam" id="PF07000">
    <property type="entry name" value="DUF1308"/>
    <property type="match status" value="1"/>
</dbReference>
<proteinExistence type="predicted"/>